<proteinExistence type="predicted"/>
<sequence length="441" mass="50103">MPTALLLSDLAPDVIFVILGCCDIFSVVSIGQTCRYLHELALEKSVWLGLLEDLRRRSILDRTSDLQELSTDEMIRIVRRLITGPQTWSPEALDCDSVAEVSREITLHPVKAGDPPSEYGYKARLLPSGRYVLFTDWIWRHKSAIHSERTEVVEFAAEEIGIESATIMICVRTYPHPRNYVEMVSVNLRTGVHVCLLAARAPDTDFDVPFSDPVICGELAAVQLSDMDMEHDTYMVVNWRAQSYFILRDPDLQIALIPRYMILNASHHYGQQQIHLIANGTLDTYWAPIIGTDDIAEFSPIGAADIPKLSTLNHTDSRYFSRMYVHGNPIQDRDYRVWMCGTRYLRGSLSCYQLTIPITEHAEWRPQIRSALVTMGHPVCYSGHTPDYSLTCGWTVVSPCSSPGLVRLNWQFPEEKHIDITPYSGALTYVTRTTIVIQYYK</sequence>
<evidence type="ECO:0000313" key="1">
    <source>
        <dbReference type="EMBL" id="KAF7353350.1"/>
    </source>
</evidence>
<name>A0A8H7CWX4_9AGAR</name>
<gene>
    <name evidence="1" type="ORF">MSAN_01523400</name>
</gene>
<dbReference type="Gene3D" id="1.20.1280.50">
    <property type="match status" value="1"/>
</dbReference>
<accession>A0A8H7CWX4</accession>
<dbReference type="InterPro" id="IPR036047">
    <property type="entry name" value="F-box-like_dom_sf"/>
</dbReference>
<dbReference type="EMBL" id="JACAZH010000012">
    <property type="protein sequence ID" value="KAF7353350.1"/>
    <property type="molecule type" value="Genomic_DNA"/>
</dbReference>
<comment type="caution">
    <text evidence="1">The sequence shown here is derived from an EMBL/GenBank/DDBJ whole genome shotgun (WGS) entry which is preliminary data.</text>
</comment>
<dbReference type="AlphaFoldDB" id="A0A8H7CWX4"/>
<dbReference type="Proteomes" id="UP000623467">
    <property type="component" value="Unassembled WGS sequence"/>
</dbReference>
<evidence type="ECO:0000313" key="2">
    <source>
        <dbReference type="Proteomes" id="UP000623467"/>
    </source>
</evidence>
<protein>
    <recommendedName>
        <fullName evidence="3">F-box domain-containing protein</fullName>
    </recommendedName>
</protein>
<keyword evidence="2" id="KW-1185">Reference proteome</keyword>
<dbReference type="OrthoDB" id="3050967at2759"/>
<dbReference type="CDD" id="cd09917">
    <property type="entry name" value="F-box_SF"/>
    <property type="match status" value="1"/>
</dbReference>
<dbReference type="SUPFAM" id="SSF81383">
    <property type="entry name" value="F-box domain"/>
    <property type="match status" value="1"/>
</dbReference>
<reference evidence="1" key="1">
    <citation type="submission" date="2020-05" db="EMBL/GenBank/DDBJ databases">
        <title>Mycena genomes resolve the evolution of fungal bioluminescence.</title>
        <authorList>
            <person name="Tsai I.J."/>
        </authorList>
    </citation>
    <scope>NUCLEOTIDE SEQUENCE</scope>
    <source>
        <strain evidence="1">160909Yilan</strain>
    </source>
</reference>
<organism evidence="1 2">
    <name type="scientific">Mycena sanguinolenta</name>
    <dbReference type="NCBI Taxonomy" id="230812"/>
    <lineage>
        <taxon>Eukaryota</taxon>
        <taxon>Fungi</taxon>
        <taxon>Dikarya</taxon>
        <taxon>Basidiomycota</taxon>
        <taxon>Agaricomycotina</taxon>
        <taxon>Agaricomycetes</taxon>
        <taxon>Agaricomycetidae</taxon>
        <taxon>Agaricales</taxon>
        <taxon>Marasmiineae</taxon>
        <taxon>Mycenaceae</taxon>
        <taxon>Mycena</taxon>
    </lineage>
</organism>
<evidence type="ECO:0008006" key="3">
    <source>
        <dbReference type="Google" id="ProtNLM"/>
    </source>
</evidence>